<evidence type="ECO:0000256" key="6">
    <source>
        <dbReference type="SAM" id="Phobius"/>
    </source>
</evidence>
<feature type="transmembrane region" description="Helical" evidence="6">
    <location>
        <begin position="271"/>
        <end position="292"/>
    </location>
</feature>
<feature type="transmembrane region" description="Helical" evidence="6">
    <location>
        <begin position="376"/>
        <end position="393"/>
    </location>
</feature>
<name>A0A4Q5A155_9BIFI</name>
<gene>
    <name evidence="8" type="ORF">PG1780B_1600</name>
    <name evidence="7" type="ORF">PG2093B_1499</name>
</gene>
<keyword evidence="3 6" id="KW-0812">Transmembrane</keyword>
<proteinExistence type="predicted"/>
<feature type="transmembrane region" description="Helical" evidence="6">
    <location>
        <begin position="313"/>
        <end position="334"/>
    </location>
</feature>
<feature type="transmembrane region" description="Helical" evidence="6">
    <location>
        <begin position="463"/>
        <end position="485"/>
    </location>
</feature>
<feature type="transmembrane region" description="Helical" evidence="6">
    <location>
        <begin position="7"/>
        <end position="27"/>
    </location>
</feature>
<dbReference type="InterPro" id="IPR002797">
    <property type="entry name" value="Polysacc_synth"/>
</dbReference>
<evidence type="ECO:0000256" key="1">
    <source>
        <dbReference type="ARBA" id="ARBA00004651"/>
    </source>
</evidence>
<feature type="transmembrane region" description="Helical" evidence="6">
    <location>
        <begin position="340"/>
        <end position="356"/>
    </location>
</feature>
<evidence type="ECO:0000256" key="2">
    <source>
        <dbReference type="ARBA" id="ARBA00022475"/>
    </source>
</evidence>
<dbReference type="AlphaFoldDB" id="A0A4Q5A155"/>
<dbReference type="PANTHER" id="PTHR30250">
    <property type="entry name" value="PST FAMILY PREDICTED COLANIC ACID TRANSPORTER"/>
    <property type="match status" value="1"/>
</dbReference>
<dbReference type="PANTHER" id="PTHR30250:SF26">
    <property type="entry name" value="PSMA PROTEIN"/>
    <property type="match status" value="1"/>
</dbReference>
<keyword evidence="2" id="KW-1003">Cell membrane</keyword>
<dbReference type="Pfam" id="PF01943">
    <property type="entry name" value="Polysacc_synt"/>
    <property type="match status" value="1"/>
</dbReference>
<reference evidence="9 10" key="1">
    <citation type="submission" date="2018-12" db="EMBL/GenBank/DDBJ databases">
        <title>Unveiling genomic diversity among members of the Bifidobacterium pseudolongum species, a widely distributed gut commensal of the animal kingdom.</title>
        <authorList>
            <person name="Lugli G.A."/>
            <person name="Duranti S."/>
            <person name="Albert K."/>
            <person name="Mancabelli L."/>
            <person name="Napoli S."/>
            <person name="Viappiani A."/>
            <person name="Anzalone R."/>
            <person name="Longhi G."/>
            <person name="Milani C."/>
            <person name="Turroni F."/>
            <person name="Alessandri G."/>
            <person name="Sela D.A."/>
            <person name="Van Sinderen D."/>
            <person name="Ventura M."/>
        </authorList>
    </citation>
    <scope>NUCLEOTIDE SEQUENCE [LARGE SCALE GENOMIC DNA]</scope>
    <source>
        <strain evidence="8 10">1780B</strain>
        <strain evidence="7 9">2093B</strain>
    </source>
</reference>
<dbReference type="InterPro" id="IPR050833">
    <property type="entry name" value="Poly_Biosynth_Transport"/>
</dbReference>
<dbReference type="Proteomes" id="UP000292933">
    <property type="component" value="Unassembled WGS sequence"/>
</dbReference>
<dbReference type="RefSeq" id="WP_129880828.1">
    <property type="nucleotide sequence ID" value="NZ_RYUH01000014.1"/>
</dbReference>
<feature type="transmembrane region" description="Helical" evidence="6">
    <location>
        <begin position="128"/>
        <end position="150"/>
    </location>
</feature>
<dbReference type="EMBL" id="RYVC01000021">
    <property type="protein sequence ID" value="RYQ44280.1"/>
    <property type="molecule type" value="Genomic_DNA"/>
</dbReference>
<accession>A0A4Q5A155</accession>
<evidence type="ECO:0000313" key="9">
    <source>
        <dbReference type="Proteomes" id="UP000292568"/>
    </source>
</evidence>
<evidence type="ECO:0000256" key="4">
    <source>
        <dbReference type="ARBA" id="ARBA00022989"/>
    </source>
</evidence>
<evidence type="ECO:0000256" key="5">
    <source>
        <dbReference type="ARBA" id="ARBA00023136"/>
    </source>
</evidence>
<comment type="subcellular location">
    <subcellularLocation>
        <location evidence="1">Cell membrane</location>
        <topology evidence="1">Multi-pass membrane protein</topology>
    </subcellularLocation>
</comment>
<keyword evidence="4 6" id="KW-1133">Transmembrane helix</keyword>
<feature type="transmembrane region" description="Helical" evidence="6">
    <location>
        <begin position="248"/>
        <end position="265"/>
    </location>
</feature>
<protein>
    <submittedName>
        <fullName evidence="7">Polysaccharide biosynthesis protein</fullName>
    </submittedName>
</protein>
<dbReference type="EMBL" id="RYUH01000014">
    <property type="protein sequence ID" value="RYQ08945.1"/>
    <property type="molecule type" value="Genomic_DNA"/>
</dbReference>
<organism evidence="7 9">
    <name type="scientific">Bifidobacterium pseudolongum subsp. globosum</name>
    <dbReference type="NCBI Taxonomy" id="1690"/>
    <lineage>
        <taxon>Bacteria</taxon>
        <taxon>Bacillati</taxon>
        <taxon>Actinomycetota</taxon>
        <taxon>Actinomycetes</taxon>
        <taxon>Bifidobacteriales</taxon>
        <taxon>Bifidobacteriaceae</taxon>
        <taxon>Bifidobacterium</taxon>
    </lineage>
</organism>
<feature type="transmembrane region" description="Helical" evidence="6">
    <location>
        <begin position="399"/>
        <end position="421"/>
    </location>
</feature>
<dbReference type="Proteomes" id="UP000292568">
    <property type="component" value="Unassembled WGS sequence"/>
</dbReference>
<evidence type="ECO:0000313" key="8">
    <source>
        <dbReference type="EMBL" id="RYQ44280.1"/>
    </source>
</evidence>
<comment type="caution">
    <text evidence="7">The sequence shown here is derived from an EMBL/GenBank/DDBJ whole genome shotgun (WGS) entry which is preliminary data.</text>
</comment>
<evidence type="ECO:0000256" key="3">
    <source>
        <dbReference type="ARBA" id="ARBA00022692"/>
    </source>
</evidence>
<evidence type="ECO:0000313" key="10">
    <source>
        <dbReference type="Proteomes" id="UP000292933"/>
    </source>
</evidence>
<evidence type="ECO:0000313" key="7">
    <source>
        <dbReference type="EMBL" id="RYQ08945.1"/>
    </source>
</evidence>
<feature type="transmembrane region" description="Helical" evidence="6">
    <location>
        <begin position="171"/>
        <end position="201"/>
    </location>
</feature>
<dbReference type="GO" id="GO:0005886">
    <property type="term" value="C:plasma membrane"/>
    <property type="evidence" value="ECO:0007669"/>
    <property type="project" value="UniProtKB-SubCell"/>
</dbReference>
<feature type="transmembrane region" description="Helical" evidence="6">
    <location>
        <begin position="87"/>
        <end position="108"/>
    </location>
</feature>
<keyword evidence="5 6" id="KW-0472">Membrane</keyword>
<feature type="transmembrane region" description="Helical" evidence="6">
    <location>
        <begin position="47"/>
        <end position="66"/>
    </location>
</feature>
<feature type="transmembrane region" description="Helical" evidence="6">
    <location>
        <begin position="437"/>
        <end position="457"/>
    </location>
</feature>
<sequence length="501" mass="55964">MASQRKAGALLGYVNILTKNIVNFMYTPLLLHFLGQNDYGVFQMTNSVVFALTLLSAGFSGSYVRFYMIHRTQNEEEKIDKLNGMFMLIYAAASLISIIAGAFLVAFVKQLFSKGLDPSEVNLARSLMVIMVINIAVTFLSTPYTSFITAKERFVFQQTRQLATTLAQPALAVVLLLMGFGAIGVSLAILSVNVVLLVLNAHYARSRLHMRFVFTNLDKNLFKAIAVFSFWILLNQIFDLVNNQVPNFLLGAMAGASMVATYSIATQVRNLFFSLSTTISGVFIPKINRIVATTDDNHELTVLMTQLGRYQMLLFWYVYGGFILVGQYFVQIWAGKQNMAAYWLAAAMTLPVMIPLTQNVGIEIQRAKNRHRARSVIYILTAALDIAISIILIPRMGYWATAIGYIASILLGTGLFMNWYYHTHIGLNMMYFWRHQLPIVAGAVGVLAVCLIGAHFVPVHSMIAFIAWIVVYSAVFGGVFWACILNKQEKGLVLNRFAKKH</sequence>
<feature type="transmembrane region" description="Helical" evidence="6">
    <location>
        <begin position="221"/>
        <end position="241"/>
    </location>
</feature>